<accession>U5C1N8</accession>
<evidence type="ECO:0000313" key="2">
    <source>
        <dbReference type="Proteomes" id="UP000016843"/>
    </source>
</evidence>
<proteinExistence type="predicted"/>
<comment type="caution">
    <text evidence="1">The sequence shown here is derived from an EMBL/GenBank/DDBJ whole genome shotgun (WGS) entry which is preliminary data.</text>
</comment>
<reference evidence="1 2" key="1">
    <citation type="journal article" date="2013" name="Genome Announc.">
        <title>Draft Genome Sequence of the Psychrophilic and Alkaliphilic Rhodonellum psychrophilum Strain GCM71T.</title>
        <authorList>
            <person name="Hauptmann A.L."/>
            <person name="Glaring M.A."/>
            <person name="Hallin P.F."/>
            <person name="Prieme A."/>
            <person name="Stougaard P."/>
        </authorList>
    </citation>
    <scope>NUCLEOTIDE SEQUENCE [LARGE SCALE GENOMIC DNA]</scope>
    <source>
        <strain evidence="1 2">GCM71</strain>
    </source>
</reference>
<sequence>MLRVKADPHLLIPTPFTLSASIWFDGKKSPTAKNQDREASLKTSPLFNCNF</sequence>
<name>U5C1N8_9BACT</name>
<dbReference type="EMBL" id="AWXR01000010">
    <property type="protein sequence ID" value="ERM83724.1"/>
    <property type="molecule type" value="Genomic_DNA"/>
</dbReference>
<protein>
    <submittedName>
        <fullName evidence="1">Uncharacterized protein</fullName>
    </submittedName>
</protein>
<gene>
    <name evidence="1" type="ORF">P872_02680</name>
</gene>
<dbReference type="Proteomes" id="UP000016843">
    <property type="component" value="Unassembled WGS sequence"/>
</dbReference>
<organism evidence="1 2">
    <name type="scientific">Rhodonellum psychrophilum GCM71 = DSM 17998</name>
    <dbReference type="NCBI Taxonomy" id="1123057"/>
    <lineage>
        <taxon>Bacteria</taxon>
        <taxon>Pseudomonadati</taxon>
        <taxon>Bacteroidota</taxon>
        <taxon>Cytophagia</taxon>
        <taxon>Cytophagales</taxon>
        <taxon>Cytophagaceae</taxon>
        <taxon>Rhodonellum</taxon>
    </lineage>
</organism>
<keyword evidence="2" id="KW-1185">Reference proteome</keyword>
<dbReference type="AlphaFoldDB" id="U5C1N8"/>
<evidence type="ECO:0000313" key="1">
    <source>
        <dbReference type="EMBL" id="ERM83724.1"/>
    </source>
</evidence>